<name>A0A060HKT3_9ARCH</name>
<dbReference type="Gene3D" id="1.10.287.1260">
    <property type="match status" value="1"/>
</dbReference>
<feature type="transmembrane region" description="Helical" evidence="8">
    <location>
        <begin position="93"/>
        <end position="120"/>
    </location>
</feature>
<dbReference type="InterPro" id="IPR010920">
    <property type="entry name" value="LSM_dom_sf"/>
</dbReference>
<dbReference type="PANTHER" id="PTHR30221:SF20">
    <property type="entry name" value="SMALL-CONDUCTANCE MECHANOSENSITIVE CHANNEL"/>
    <property type="match status" value="1"/>
</dbReference>
<dbReference type="OrthoDB" id="31543at2157"/>
<dbReference type="Gene3D" id="2.30.30.60">
    <property type="match status" value="1"/>
</dbReference>
<reference evidence="11 12" key="1">
    <citation type="journal article" date="2014" name="Int. J. Syst. Evol. Microbiol.">
        <title>Nitrososphaera viennensis gen. nov., sp. nov., an aerobic and mesophilic, ammonia-oxidizing archaeon from soil and a member of the archaeal phylum Thaumarchaeota.</title>
        <authorList>
            <person name="Stieglmeier M."/>
            <person name="Klingl A."/>
            <person name="Alves R.J."/>
            <person name="Rittmann S.K."/>
            <person name="Melcher M."/>
            <person name="Leisch N."/>
            <person name="Schleper C."/>
        </authorList>
    </citation>
    <scope>NUCLEOTIDE SEQUENCE [LARGE SCALE GENOMIC DNA]</scope>
    <source>
        <strain evidence="11">EN76</strain>
    </source>
</reference>
<organism evidence="11 12">
    <name type="scientific">Nitrososphaera viennensis EN76</name>
    <dbReference type="NCBI Taxonomy" id="926571"/>
    <lineage>
        <taxon>Archaea</taxon>
        <taxon>Nitrososphaerota</taxon>
        <taxon>Nitrososphaeria</taxon>
        <taxon>Nitrososphaerales</taxon>
        <taxon>Nitrososphaeraceae</taxon>
        <taxon>Nitrososphaera</taxon>
    </lineage>
</organism>
<evidence type="ECO:0000256" key="4">
    <source>
        <dbReference type="ARBA" id="ARBA00022692"/>
    </source>
</evidence>
<accession>A0A060HKT3</accession>
<dbReference type="Gene3D" id="3.30.70.100">
    <property type="match status" value="1"/>
</dbReference>
<evidence type="ECO:0000256" key="1">
    <source>
        <dbReference type="ARBA" id="ARBA00004651"/>
    </source>
</evidence>
<dbReference type="InterPro" id="IPR023408">
    <property type="entry name" value="MscS_beta-dom_sf"/>
</dbReference>
<dbReference type="InterPro" id="IPR011014">
    <property type="entry name" value="MscS_channel_TM-2"/>
</dbReference>
<keyword evidence="12" id="KW-1185">Reference proteome</keyword>
<dbReference type="PANTHER" id="PTHR30221">
    <property type="entry name" value="SMALL-CONDUCTANCE MECHANOSENSITIVE CHANNEL"/>
    <property type="match status" value="1"/>
</dbReference>
<evidence type="ECO:0000259" key="9">
    <source>
        <dbReference type="Pfam" id="PF00924"/>
    </source>
</evidence>
<dbReference type="RefSeq" id="WP_075053456.1">
    <property type="nucleotide sequence ID" value="NZ_CP007536.1"/>
</dbReference>
<evidence type="ECO:0000256" key="3">
    <source>
        <dbReference type="ARBA" id="ARBA00022475"/>
    </source>
</evidence>
<comment type="subcellular location">
    <subcellularLocation>
        <location evidence="1">Cell membrane</location>
        <topology evidence="1">Multi-pass membrane protein</topology>
    </subcellularLocation>
</comment>
<protein>
    <submittedName>
        <fullName evidence="11">Putative mechanosensitive ion channel MscS</fullName>
    </submittedName>
</protein>
<dbReference type="AlphaFoldDB" id="A0A060HKT3"/>
<dbReference type="Proteomes" id="UP000027093">
    <property type="component" value="Chromosome"/>
</dbReference>
<dbReference type="InterPro" id="IPR049278">
    <property type="entry name" value="MS_channel_C"/>
</dbReference>
<evidence type="ECO:0000256" key="6">
    <source>
        <dbReference type="ARBA" id="ARBA00023136"/>
    </source>
</evidence>
<keyword evidence="3" id="KW-1003">Cell membrane</keyword>
<dbReference type="KEGG" id="nvn:NVIE_000140"/>
<dbReference type="GO" id="GO:0005886">
    <property type="term" value="C:plasma membrane"/>
    <property type="evidence" value="ECO:0007669"/>
    <property type="project" value="UniProtKB-SubCell"/>
</dbReference>
<evidence type="ECO:0000256" key="7">
    <source>
        <dbReference type="SAM" id="MobiDB-lite"/>
    </source>
</evidence>
<feature type="domain" description="Mechanosensitive ion channel MscS" evidence="9">
    <location>
        <begin position="110"/>
        <end position="179"/>
    </location>
</feature>
<dbReference type="GeneID" id="30680974"/>
<evidence type="ECO:0000256" key="5">
    <source>
        <dbReference type="ARBA" id="ARBA00022989"/>
    </source>
</evidence>
<keyword evidence="5 8" id="KW-1133">Transmembrane helix</keyword>
<evidence type="ECO:0000259" key="10">
    <source>
        <dbReference type="Pfam" id="PF21082"/>
    </source>
</evidence>
<dbReference type="InterPro" id="IPR011066">
    <property type="entry name" value="MscS_channel_C_sf"/>
</dbReference>
<dbReference type="SUPFAM" id="SSF82861">
    <property type="entry name" value="Mechanosensitive channel protein MscS (YggB), transmembrane region"/>
    <property type="match status" value="1"/>
</dbReference>
<keyword evidence="4 8" id="KW-0812">Transmembrane</keyword>
<dbReference type="Pfam" id="PF21082">
    <property type="entry name" value="MS_channel_3rd"/>
    <property type="match status" value="1"/>
</dbReference>
<feature type="domain" description="Mechanosensitive ion channel MscS C-terminal" evidence="10">
    <location>
        <begin position="186"/>
        <end position="268"/>
    </location>
</feature>
<feature type="region of interest" description="Disordered" evidence="7">
    <location>
        <begin position="280"/>
        <end position="318"/>
    </location>
</feature>
<gene>
    <name evidence="11" type="primary">mscS</name>
    <name evidence="11" type="ORF">NVIE_000140</name>
</gene>
<evidence type="ECO:0000256" key="8">
    <source>
        <dbReference type="SAM" id="Phobius"/>
    </source>
</evidence>
<dbReference type="GO" id="GO:0008381">
    <property type="term" value="F:mechanosensitive monoatomic ion channel activity"/>
    <property type="evidence" value="ECO:0007669"/>
    <property type="project" value="InterPro"/>
</dbReference>
<feature type="transmembrane region" description="Helical" evidence="8">
    <location>
        <begin position="26"/>
        <end position="48"/>
    </location>
</feature>
<dbReference type="SUPFAM" id="SSF50182">
    <property type="entry name" value="Sm-like ribonucleoproteins"/>
    <property type="match status" value="1"/>
</dbReference>
<comment type="similarity">
    <text evidence="2">Belongs to the MscS (TC 1.A.23) family.</text>
</comment>
<dbReference type="STRING" id="926571.NVIE_000140"/>
<keyword evidence="6 8" id="KW-0472">Membrane</keyword>
<evidence type="ECO:0000313" key="11">
    <source>
        <dbReference type="EMBL" id="AIC14196.1"/>
    </source>
</evidence>
<evidence type="ECO:0000313" key="12">
    <source>
        <dbReference type="Proteomes" id="UP000027093"/>
    </source>
</evidence>
<dbReference type="EMBL" id="CP007536">
    <property type="protein sequence ID" value="AIC14196.1"/>
    <property type="molecule type" value="Genomic_DNA"/>
</dbReference>
<dbReference type="Pfam" id="PF00924">
    <property type="entry name" value="MS_channel_2nd"/>
    <property type="match status" value="1"/>
</dbReference>
<evidence type="ECO:0000256" key="2">
    <source>
        <dbReference type="ARBA" id="ARBA00008017"/>
    </source>
</evidence>
<dbReference type="SUPFAM" id="SSF82689">
    <property type="entry name" value="Mechanosensitive channel protein MscS (YggB), C-terminal domain"/>
    <property type="match status" value="1"/>
</dbReference>
<proteinExistence type="inferred from homology"/>
<dbReference type="InterPro" id="IPR006685">
    <property type="entry name" value="MscS_channel_2nd"/>
</dbReference>
<feature type="transmembrane region" description="Helical" evidence="8">
    <location>
        <begin position="69"/>
        <end position="87"/>
    </location>
</feature>
<dbReference type="HOGENOM" id="CLU_037945_1_0_2"/>
<sequence length="318" mass="34155">MSNNTATSIFGLPSTIDIFGVQVTPFAIILTIAIIVAGFAIAHGVRLVTLKYLGTRLPPDARKATGRTVYYGIIAVALLSALGVSGLDLSGLFLAGGFAGIIVGFATQSLFSNLISGIFLQIDKPMKIGDPVLITGKLPDVAGVVVEVTALSSRLRMFDGTYVRLPNSDVFLSEIRNFSGAAARRVELVIGVSYDSDAQKAIGIIRQSLKGTPLVLVEPEPDVYVDNLGASAVNINIWCWVPFTVWFDMRKLLVEQIKRELETNGIEIPFPQQVVHIKQDRRKKAPKMGAPRNSDTVPPAASFDSSAGVNLDEVADND</sequence>
<dbReference type="InterPro" id="IPR045275">
    <property type="entry name" value="MscS_archaea/bacteria_type"/>
</dbReference>